<dbReference type="AlphaFoldDB" id="A0AA38IEB4"/>
<evidence type="ECO:0000313" key="3">
    <source>
        <dbReference type="Proteomes" id="UP001168821"/>
    </source>
</evidence>
<protein>
    <submittedName>
        <fullName evidence="2">Uncharacterized protein</fullName>
    </submittedName>
</protein>
<feature type="region of interest" description="Disordered" evidence="1">
    <location>
        <begin position="90"/>
        <end position="124"/>
    </location>
</feature>
<dbReference type="EMBL" id="JALNTZ010000004">
    <property type="protein sequence ID" value="KAJ3654400.1"/>
    <property type="molecule type" value="Genomic_DNA"/>
</dbReference>
<name>A0AA38IEB4_9CUCU</name>
<accession>A0AA38IEB4</accession>
<sequence length="124" mass="14404">MMQLSVEGAKASVRKLLMSVPYSIVPYAVPIWGKAIEIKRNADRLRRLQRRMVLRVSVGYRTTSTDVLLVVAERPPMQLIVEERVRRVKKENRSVEEEVAESMESKQQREIDEETDTRCDTMVL</sequence>
<evidence type="ECO:0000313" key="2">
    <source>
        <dbReference type="EMBL" id="KAJ3654400.1"/>
    </source>
</evidence>
<organism evidence="2 3">
    <name type="scientific">Zophobas morio</name>
    <dbReference type="NCBI Taxonomy" id="2755281"/>
    <lineage>
        <taxon>Eukaryota</taxon>
        <taxon>Metazoa</taxon>
        <taxon>Ecdysozoa</taxon>
        <taxon>Arthropoda</taxon>
        <taxon>Hexapoda</taxon>
        <taxon>Insecta</taxon>
        <taxon>Pterygota</taxon>
        <taxon>Neoptera</taxon>
        <taxon>Endopterygota</taxon>
        <taxon>Coleoptera</taxon>
        <taxon>Polyphaga</taxon>
        <taxon>Cucujiformia</taxon>
        <taxon>Tenebrionidae</taxon>
        <taxon>Zophobas</taxon>
    </lineage>
</organism>
<dbReference type="Proteomes" id="UP001168821">
    <property type="component" value="Unassembled WGS sequence"/>
</dbReference>
<evidence type="ECO:0000256" key="1">
    <source>
        <dbReference type="SAM" id="MobiDB-lite"/>
    </source>
</evidence>
<proteinExistence type="predicted"/>
<keyword evidence="3" id="KW-1185">Reference proteome</keyword>
<comment type="caution">
    <text evidence="2">The sequence shown here is derived from an EMBL/GenBank/DDBJ whole genome shotgun (WGS) entry which is preliminary data.</text>
</comment>
<gene>
    <name evidence="2" type="ORF">Zmor_013590</name>
</gene>
<reference evidence="2" key="1">
    <citation type="journal article" date="2023" name="G3 (Bethesda)">
        <title>Whole genome assemblies of Zophobas morio and Tenebrio molitor.</title>
        <authorList>
            <person name="Kaur S."/>
            <person name="Stinson S.A."/>
            <person name="diCenzo G.C."/>
        </authorList>
    </citation>
    <scope>NUCLEOTIDE SEQUENCE</scope>
    <source>
        <strain evidence="2">QUZm001</strain>
    </source>
</reference>